<dbReference type="STRING" id="614.XJ20_10515"/>
<reference evidence="4 5" key="1">
    <citation type="submission" date="2018-11" db="EMBL/GenBank/DDBJ databases">
        <title>The first complete genome of Serratia liquefaciens isolated from metalophyte plant revel distinctness adaptive mechanisms in an extreme habitat.</title>
        <authorList>
            <person name="Caneschi W.L."/>
            <person name="Sanchez A.B."/>
            <person name="Felestrino E.B."/>
            <person name="Assis R.A.B."/>
            <person name="Lemes C.G.C."/>
            <person name="Cordeiro I.F."/>
            <person name="Fonseca N.P."/>
            <person name="Villa M."/>
            <person name="Vieira I.T."/>
            <person name="Moraes L.A."/>
            <person name="Kamino L.H.Y."/>
            <person name="do Carmo F."/>
            <person name="Garcia C.M."/>
            <person name="Almeida N.F."/>
            <person name="Silva R.S."/>
            <person name="Ferro J.A."/>
            <person name="Ferro M.I.T."/>
            <person name="Varani A.M."/>
            <person name="Ferreira R.M."/>
            <person name="dos Santos V.L."/>
            <person name="Silva U.C."/>
            <person name="Setubal J.C."/>
            <person name="Moreira L.M."/>
        </authorList>
    </citation>
    <scope>NUCLEOTIDE SEQUENCE [LARGE SCALE GENOMIC DNA]</scope>
    <source>
        <strain evidence="4 5">FG3</strain>
    </source>
</reference>
<organism evidence="4 5">
    <name type="scientific">Serratia liquefaciens</name>
    <dbReference type="NCBI Taxonomy" id="614"/>
    <lineage>
        <taxon>Bacteria</taxon>
        <taxon>Pseudomonadati</taxon>
        <taxon>Pseudomonadota</taxon>
        <taxon>Gammaproteobacteria</taxon>
        <taxon>Enterobacterales</taxon>
        <taxon>Yersiniaceae</taxon>
        <taxon>Serratia</taxon>
    </lineage>
</organism>
<gene>
    <name evidence="4" type="ORF">EGO53_08990</name>
</gene>
<evidence type="ECO:0000313" key="5">
    <source>
        <dbReference type="Proteomes" id="UP000317572"/>
    </source>
</evidence>
<evidence type="ECO:0000259" key="3">
    <source>
        <dbReference type="Pfam" id="PF07338"/>
    </source>
</evidence>
<evidence type="ECO:0000313" key="4">
    <source>
        <dbReference type="EMBL" id="QDL31910.1"/>
    </source>
</evidence>
<dbReference type="InterPro" id="IPR025543">
    <property type="entry name" value="Dodecin-like"/>
</dbReference>
<keyword evidence="1 2" id="KW-0732">Signal</keyword>
<feature type="domain" description="YdgH/BhsA/McbA-like" evidence="3">
    <location>
        <begin position="34"/>
        <end position="86"/>
    </location>
</feature>
<dbReference type="RefSeq" id="WP_046373417.1">
    <property type="nucleotide sequence ID" value="NZ_CP011303.1"/>
</dbReference>
<evidence type="ECO:0000256" key="1">
    <source>
        <dbReference type="ARBA" id="ARBA00022729"/>
    </source>
</evidence>
<dbReference type="SUPFAM" id="SSF159871">
    <property type="entry name" value="YdgH-like"/>
    <property type="match status" value="1"/>
</dbReference>
<dbReference type="AlphaFoldDB" id="A0A515CUY7"/>
<dbReference type="InterPro" id="IPR036275">
    <property type="entry name" value="YdgH-like_sf"/>
</dbReference>
<dbReference type="Gene3D" id="3.30.1660.10">
    <property type="entry name" value="Flavin-binding protein dodecin"/>
    <property type="match status" value="1"/>
</dbReference>
<accession>A0A515CUY7</accession>
<dbReference type="Pfam" id="PF07338">
    <property type="entry name" value="YdgH_BhsA-like"/>
    <property type="match status" value="1"/>
</dbReference>
<feature type="signal peptide" evidence="2">
    <location>
        <begin position="1"/>
        <end position="22"/>
    </location>
</feature>
<dbReference type="EMBL" id="CP033893">
    <property type="protein sequence ID" value="QDL31910.1"/>
    <property type="molecule type" value="Genomic_DNA"/>
</dbReference>
<feature type="chain" id="PRO_5021909078" evidence="2">
    <location>
        <begin position="23"/>
        <end position="86"/>
    </location>
</feature>
<dbReference type="InterPro" id="IPR010854">
    <property type="entry name" value="YdgH/BhsA/McbA-like_dom"/>
</dbReference>
<evidence type="ECO:0000256" key="2">
    <source>
        <dbReference type="SAM" id="SignalP"/>
    </source>
</evidence>
<proteinExistence type="predicted"/>
<dbReference type="Proteomes" id="UP000317572">
    <property type="component" value="Chromosome"/>
</dbReference>
<name>A0A515CUY7_SERLI</name>
<protein>
    <submittedName>
        <fullName evidence="4">DUF1471 domain-containing protein</fullName>
    </submittedName>
</protein>
<dbReference type="NCBIfam" id="NF047859">
    <property type="entry name" value="StressCuResBhsA"/>
    <property type="match status" value="1"/>
</dbReference>
<sequence>MKNVNLALTALALATLSFTTVAATLVDSAPTDRQKAGIISACAASNNLSSLQRELEAKAVEAGAEVYRIIGASGNNRLCGTAEIYK</sequence>